<name>A0A6M3JYG3_9ZZZZ</name>
<evidence type="ECO:0000313" key="5">
    <source>
        <dbReference type="EMBL" id="QJA75123.1"/>
    </source>
</evidence>
<evidence type="ECO:0000313" key="6">
    <source>
        <dbReference type="EMBL" id="QJA88976.1"/>
    </source>
</evidence>
<keyword evidence="2" id="KW-0378">Hydrolase</keyword>
<accession>A0A6M3JYG3</accession>
<dbReference type="CDD" id="cd06127">
    <property type="entry name" value="DEDDh"/>
    <property type="match status" value="1"/>
</dbReference>
<dbReference type="SMART" id="SM00479">
    <property type="entry name" value="EXOIII"/>
    <property type="match status" value="1"/>
</dbReference>
<evidence type="ECO:0000259" key="4">
    <source>
        <dbReference type="SMART" id="SM00479"/>
    </source>
</evidence>
<feature type="domain" description="Exonuclease" evidence="4">
    <location>
        <begin position="2"/>
        <end position="192"/>
    </location>
</feature>
<dbReference type="GO" id="GO:0008408">
    <property type="term" value="F:3'-5' exonuclease activity"/>
    <property type="evidence" value="ECO:0007669"/>
    <property type="project" value="TreeGrafter"/>
</dbReference>
<gene>
    <name evidence="5" type="ORF">MM415A01866_0009</name>
    <name evidence="6" type="ORF">MM415B02635_0015</name>
</gene>
<organism evidence="5">
    <name type="scientific">viral metagenome</name>
    <dbReference type="NCBI Taxonomy" id="1070528"/>
    <lineage>
        <taxon>unclassified sequences</taxon>
        <taxon>metagenomes</taxon>
        <taxon>organismal metagenomes</taxon>
    </lineage>
</organism>
<evidence type="ECO:0000256" key="2">
    <source>
        <dbReference type="ARBA" id="ARBA00022801"/>
    </source>
</evidence>
<keyword evidence="1" id="KW-0540">Nuclease</keyword>
<dbReference type="PANTHER" id="PTHR30231">
    <property type="entry name" value="DNA POLYMERASE III SUBUNIT EPSILON"/>
    <property type="match status" value="1"/>
</dbReference>
<dbReference type="InterPro" id="IPR012337">
    <property type="entry name" value="RNaseH-like_sf"/>
</dbReference>
<evidence type="ECO:0000256" key="3">
    <source>
        <dbReference type="ARBA" id="ARBA00022839"/>
    </source>
</evidence>
<dbReference type="AlphaFoldDB" id="A0A6M3JYG3"/>
<evidence type="ECO:0000256" key="1">
    <source>
        <dbReference type="ARBA" id="ARBA00022722"/>
    </source>
</evidence>
<dbReference type="EMBL" id="MT142815">
    <property type="protein sequence ID" value="QJA88976.1"/>
    <property type="molecule type" value="Genomic_DNA"/>
</dbReference>
<dbReference type="InterPro" id="IPR036397">
    <property type="entry name" value="RNaseH_sf"/>
</dbReference>
<dbReference type="Gene3D" id="3.30.420.10">
    <property type="entry name" value="Ribonuclease H-like superfamily/Ribonuclease H"/>
    <property type="match status" value="1"/>
</dbReference>
<protein>
    <submittedName>
        <fullName evidence="5">Putative exonuclease</fullName>
    </submittedName>
</protein>
<dbReference type="PANTHER" id="PTHR30231:SF4">
    <property type="entry name" value="PROTEIN NEN2"/>
    <property type="match status" value="1"/>
</dbReference>
<sequence>MKLFFCDIETSGLDEREHGILQISGEIIIPNKDDISIMLKPRLFPSDVFDPDASAVNGISATEAYSEARPTPNDTLTTFTKILDKYVNRYNRQDKLIFVAYNATFDDRFLRKFFEKCNNRYYGSYFHWPPIDVAVLAMEHLKNVRETLPNFKLHTVAKHFNIAVEEGKLHDASYDIWLTKTIYSYITKEEVK</sequence>
<reference evidence="5" key="1">
    <citation type="submission" date="2020-03" db="EMBL/GenBank/DDBJ databases">
        <title>The deep terrestrial virosphere.</title>
        <authorList>
            <person name="Holmfeldt K."/>
            <person name="Nilsson E."/>
            <person name="Simone D."/>
            <person name="Lopez-Fernandez M."/>
            <person name="Wu X."/>
            <person name="de Brujin I."/>
            <person name="Lundin D."/>
            <person name="Andersson A."/>
            <person name="Bertilsson S."/>
            <person name="Dopson M."/>
        </authorList>
    </citation>
    <scope>NUCLEOTIDE SEQUENCE</scope>
    <source>
        <strain evidence="5">MM415A01866</strain>
        <strain evidence="6">MM415B02635</strain>
    </source>
</reference>
<dbReference type="InterPro" id="IPR013520">
    <property type="entry name" value="Ribonucl_H"/>
</dbReference>
<dbReference type="SUPFAM" id="SSF53098">
    <property type="entry name" value="Ribonuclease H-like"/>
    <property type="match status" value="1"/>
</dbReference>
<dbReference type="EMBL" id="MT142142">
    <property type="protein sequence ID" value="QJA75123.1"/>
    <property type="molecule type" value="Genomic_DNA"/>
</dbReference>
<keyword evidence="3 5" id="KW-0269">Exonuclease</keyword>
<dbReference type="GO" id="GO:0003676">
    <property type="term" value="F:nucleic acid binding"/>
    <property type="evidence" value="ECO:0007669"/>
    <property type="project" value="InterPro"/>
</dbReference>
<proteinExistence type="predicted"/>